<protein>
    <submittedName>
        <fullName evidence="1">Uncharacterized protein</fullName>
    </submittedName>
</protein>
<keyword evidence="2" id="KW-1185">Reference proteome</keyword>
<reference evidence="1" key="1">
    <citation type="submission" date="2021-02" db="EMBL/GenBank/DDBJ databases">
        <authorList>
            <person name="Dougan E. K."/>
            <person name="Rhodes N."/>
            <person name="Thang M."/>
            <person name="Chan C."/>
        </authorList>
    </citation>
    <scope>NUCLEOTIDE SEQUENCE</scope>
</reference>
<dbReference type="AlphaFoldDB" id="A0A812TFQ8"/>
<dbReference type="Proteomes" id="UP000604046">
    <property type="component" value="Unassembled WGS sequence"/>
</dbReference>
<organism evidence="1 2">
    <name type="scientific">Symbiodinium natans</name>
    <dbReference type="NCBI Taxonomy" id="878477"/>
    <lineage>
        <taxon>Eukaryota</taxon>
        <taxon>Sar</taxon>
        <taxon>Alveolata</taxon>
        <taxon>Dinophyceae</taxon>
        <taxon>Suessiales</taxon>
        <taxon>Symbiodiniaceae</taxon>
        <taxon>Symbiodinium</taxon>
    </lineage>
</organism>
<comment type="caution">
    <text evidence="1">The sequence shown here is derived from an EMBL/GenBank/DDBJ whole genome shotgun (WGS) entry which is preliminary data.</text>
</comment>
<feature type="non-terminal residue" evidence="1">
    <location>
        <position position="873"/>
    </location>
</feature>
<proteinExistence type="predicted"/>
<accession>A0A812TFQ8</accession>
<evidence type="ECO:0000313" key="1">
    <source>
        <dbReference type="EMBL" id="CAE7521482.1"/>
    </source>
</evidence>
<evidence type="ECO:0000313" key="2">
    <source>
        <dbReference type="Proteomes" id="UP000604046"/>
    </source>
</evidence>
<name>A0A812TFQ8_9DINO</name>
<sequence>MNASLPWAQAGLRKKPLPNSMPAATQLSVRCNASSRMFVSGKGEWHGPRDAALFTCVSGEWLGEPGPWQSWENYSCLECIQIGTPSLQRLTSVSMPEVYYLEHRKVLTTYGRSMSGCATASAFTASPLHSSANPSWQLDMREKLGLTSAAASSTKWWISTTDRTLRYTPRDCVSCTSCVCGASLHELGPCRCQSIQAKWILDDDFRLKQGADCAFLNIDKLDISACPAGLDSRYLWYFSGGDCIFGYDMVDTSRKTWEVSTVSNSGTPLKLTQIKYVQERLANVIEYKIAMAYDELCLSLAQGEGLCDDDRACRNTLISRDCQQSFYMDGDRIGMLEDGKNWYLKVIRSRNDNAKWLLVAEAFNESEEDEFRFGRSDDGLLFTRSEKVSDDKCLTEIWLPTSRRLEERSYPSDSDFVSVACDSSRNEMINANFARRETGNPNTTTSGTCMSLSRGGVVLMDCHEISHDVKDLPGPGINMTCTKEDEVLQSWQVEHQCSRGVVTVRYTCCRAPIEAGSCRRQDGSINKPWLANANCQMGVLRSQTLGSYCSEWDAKGPFSHYFECCDFKKIPDARKFRHDAADVTLEHCGDSQYFPQFQSWHSELAPPSICSDCAQLSGCHAALSCVQAPPNFDVHDGACESLSPEAPPGEFDPNANEACSQHAWCLGYFLLNEANESAAGMLFRTPVLGNRTRAGYHCFVKKVSTETMFSQAIDLNLEVLQKSQMSPKQQQAYQRVLAPKIQESRKSPRVLFACPPSQEQETLCAEDAPLSVHALNHVIAQGGASGLKVEATCPVLVTPSSTIAIGKAMPTTGMTVQEIYNILQSQAYYSTFFGSPLPPPFNSSSNEDAERVGFLSLPPTGVGIWGLRCPDGA</sequence>
<gene>
    <name evidence="1" type="ORF">SNAT2548_LOCUS29191</name>
</gene>
<dbReference type="EMBL" id="CAJNDS010002546">
    <property type="protein sequence ID" value="CAE7521482.1"/>
    <property type="molecule type" value="Genomic_DNA"/>
</dbReference>